<feature type="domain" description="Retrovirus-related Pol polyprotein from transposon TNT 1-94-like beta-barrel" evidence="1">
    <location>
        <begin position="714"/>
        <end position="761"/>
    </location>
</feature>
<dbReference type="Pfam" id="PF22936">
    <property type="entry name" value="Pol_BBD"/>
    <property type="match status" value="2"/>
</dbReference>
<dbReference type="AlphaFoldDB" id="A0A6L2KIR5"/>
<reference evidence="2" key="1">
    <citation type="journal article" date="2019" name="Sci. Rep.">
        <title>Draft genome of Tanacetum cinerariifolium, the natural source of mosquito coil.</title>
        <authorList>
            <person name="Yamashiro T."/>
            <person name="Shiraishi A."/>
            <person name="Satake H."/>
            <person name="Nakayama K."/>
        </authorList>
    </citation>
    <scope>NUCLEOTIDE SEQUENCE</scope>
</reference>
<name>A0A6L2KIR5_TANCI</name>
<feature type="domain" description="Retrovirus-related Pol polyprotein from transposon TNT 1-94-like beta-barrel" evidence="1">
    <location>
        <begin position="108"/>
        <end position="144"/>
    </location>
</feature>
<evidence type="ECO:0000259" key="1">
    <source>
        <dbReference type="Pfam" id="PF22936"/>
    </source>
</evidence>
<accession>A0A6L2KIR5</accession>
<sequence>MTHPHPKRRFVPQEILTKSCKLKIAGSPVNTVRPVNIVDSKPFVNYSRPISNAYKKGHSQVIRPYNKYLAYKKTIYNKMVNIVRVKDTTARERAVGNPQQKGYKEKGVIDSGCSRHMTENKCYLTDYEYYDGGFVSFGDGKGKNSGKVKTVNDDVRLQALVGGKKVIINEASIRRDLRLDDAEGTACLPNDAIFEELERMRKHKPRRKQREATKVPHIEPQVVRIDCNCMNLMDIYTKLIDMVLSLEQTKTNQADKINKLKIRVKKLEGKKKKRTCGLKRLYKVGLSARVESFEDEKGLGINAAITSSISKDDMTLAQTLMEIKAAKPKPKGVTIQEPIPKDDDDVAIEATLLSSKSPTIVDYKIYKEGKKSYFKIIRADGNSQNYLTFGIMFKNFNREDLEVLRRIVKERFKKTKPVDDIDNQLFQTLKTMFEHHVKDIIWKYQQGAVKMYPFTNSILHRLWIDVRLQVDYEVEMAYDLLRLIRRQISEGFKGLHGATTAQLVLLVYKCTKPKRKRDDSWFKDKVLLVQAQANGQILHEEELVFLADPGITEGQATQTVITYNFAYQANDLAAYYSDCDELNTTKVAPMSNLSHYGLDALAEDALRKLKGKALADDVVTSHSIDLELLNVNMEPLNPRLLNNRIITTAEVPLRKPIAIESHTPKPVVIQIVHWYLDSRCSNNMNARVKSKYFKKSSKRQVWKPTGKVVQIVLWYLDSGCSKHMTGDRSQLTIFVNKFLGTFKSRNDHVKKILGYGDYQIGNVTISRVYVGSNTWIFFLTCKRYNHLG</sequence>
<protein>
    <submittedName>
        <fullName evidence="2">Integrase, catalytic region, zinc finger, CCHC-type, peptidase aspartic, catalytic</fullName>
    </submittedName>
</protein>
<proteinExistence type="predicted"/>
<comment type="caution">
    <text evidence="2">The sequence shown here is derived from an EMBL/GenBank/DDBJ whole genome shotgun (WGS) entry which is preliminary data.</text>
</comment>
<dbReference type="EMBL" id="BKCJ010002450">
    <property type="protein sequence ID" value="GEU48647.1"/>
    <property type="molecule type" value="Genomic_DNA"/>
</dbReference>
<organism evidence="2">
    <name type="scientific">Tanacetum cinerariifolium</name>
    <name type="common">Dalmatian daisy</name>
    <name type="synonym">Chrysanthemum cinerariifolium</name>
    <dbReference type="NCBI Taxonomy" id="118510"/>
    <lineage>
        <taxon>Eukaryota</taxon>
        <taxon>Viridiplantae</taxon>
        <taxon>Streptophyta</taxon>
        <taxon>Embryophyta</taxon>
        <taxon>Tracheophyta</taxon>
        <taxon>Spermatophyta</taxon>
        <taxon>Magnoliopsida</taxon>
        <taxon>eudicotyledons</taxon>
        <taxon>Gunneridae</taxon>
        <taxon>Pentapetalae</taxon>
        <taxon>asterids</taxon>
        <taxon>campanulids</taxon>
        <taxon>Asterales</taxon>
        <taxon>Asteraceae</taxon>
        <taxon>Asteroideae</taxon>
        <taxon>Anthemideae</taxon>
        <taxon>Anthemidinae</taxon>
        <taxon>Tanacetum</taxon>
    </lineage>
</organism>
<dbReference type="InterPro" id="IPR054722">
    <property type="entry name" value="PolX-like_BBD"/>
</dbReference>
<evidence type="ECO:0000313" key="2">
    <source>
        <dbReference type="EMBL" id="GEU48647.1"/>
    </source>
</evidence>
<gene>
    <name evidence="2" type="ORF">Tci_020625</name>
</gene>